<dbReference type="OMA" id="NVEMELC"/>
<dbReference type="InterPro" id="IPR027417">
    <property type="entry name" value="P-loop_NTPase"/>
</dbReference>
<name>I4YJC2_WALMC</name>
<evidence type="ECO:0000259" key="5">
    <source>
        <dbReference type="PROSITE" id="PS51706"/>
    </source>
</evidence>
<evidence type="ECO:0000313" key="7">
    <source>
        <dbReference type="Proteomes" id="UP000005242"/>
    </source>
</evidence>
<dbReference type="STRING" id="671144.I4YJC2"/>
<dbReference type="EMBL" id="JH668223">
    <property type="protein sequence ID" value="EIM24064.1"/>
    <property type="molecule type" value="Genomic_DNA"/>
</dbReference>
<dbReference type="InterPro" id="IPR006073">
    <property type="entry name" value="GTP-bd"/>
</dbReference>
<dbReference type="SUPFAM" id="SSF52540">
    <property type="entry name" value="P-loop containing nucleoside triphosphate hydrolases"/>
    <property type="match status" value="1"/>
</dbReference>
<dbReference type="PROSITE" id="PS51706">
    <property type="entry name" value="G_ENGB"/>
    <property type="match status" value="1"/>
</dbReference>
<keyword evidence="2" id="KW-0547">Nucleotide-binding</keyword>
<keyword evidence="4" id="KW-0342">GTP-binding</keyword>
<keyword evidence="1" id="KW-0479">Metal-binding</keyword>
<dbReference type="CDD" id="cd01876">
    <property type="entry name" value="YihA_EngB"/>
    <property type="match status" value="1"/>
</dbReference>
<reference evidence="6 7" key="1">
    <citation type="journal article" date="2012" name="Fungal Genet. Biol.">
        <title>The genome of the xerotolerant mold Wallemia sebi reveals adaptations to osmotic stress and suggests cryptic sexual reproduction.</title>
        <authorList>
            <person name="Padamsee M."/>
            <person name="Kumar T.K.A."/>
            <person name="Riley R."/>
            <person name="Binder M."/>
            <person name="Boyd A."/>
            <person name="Calvo A.M."/>
            <person name="Furukawa K."/>
            <person name="Hesse C."/>
            <person name="Hohmann S."/>
            <person name="James T.Y."/>
            <person name="LaButti K."/>
            <person name="Lapidus A."/>
            <person name="Lindquist E."/>
            <person name="Lucas S."/>
            <person name="Miller K."/>
            <person name="Shantappa S."/>
            <person name="Grigoriev I.V."/>
            <person name="Hibbett D.S."/>
            <person name="McLaughlin D.J."/>
            <person name="Spatafora J.W."/>
            <person name="Aime M.C."/>
        </authorList>
    </citation>
    <scope>NUCLEOTIDE SEQUENCE [LARGE SCALE GENOMIC DNA]</scope>
    <source>
        <strain evidence="7">ATCC MYA-4683 / CBS 633.66</strain>
    </source>
</reference>
<dbReference type="GeneID" id="18472242"/>
<proteinExistence type="predicted"/>
<dbReference type="GO" id="GO:0016787">
    <property type="term" value="F:hydrolase activity"/>
    <property type="evidence" value="ECO:0007669"/>
    <property type="project" value="UniProtKB-KW"/>
</dbReference>
<evidence type="ECO:0000256" key="1">
    <source>
        <dbReference type="ARBA" id="ARBA00022723"/>
    </source>
</evidence>
<evidence type="ECO:0000256" key="3">
    <source>
        <dbReference type="ARBA" id="ARBA00022842"/>
    </source>
</evidence>
<dbReference type="GO" id="GO:0005525">
    <property type="term" value="F:GTP binding"/>
    <property type="evidence" value="ECO:0007669"/>
    <property type="project" value="UniProtKB-KW"/>
</dbReference>
<gene>
    <name evidence="6" type="ORF">WALSEDRAFT_42198</name>
</gene>
<dbReference type="InParanoid" id="I4YJC2"/>
<keyword evidence="7" id="KW-1185">Reference proteome</keyword>
<dbReference type="InterPro" id="IPR030393">
    <property type="entry name" value="G_ENGB_dom"/>
</dbReference>
<keyword evidence="6" id="KW-0378">Hydrolase</keyword>
<accession>I4YJC2</accession>
<sequence length="201" mass="22830">MLSNKQLQKLFTSNIKQVNWKNIQKSRSPEVLFVGRSNVGKSSLLNSILSTKDLVSTSRHAGHTKHLGYFSTCNGKLTLVDAPGYGSMGRDVWGNIIEEYIETRMNLNRIVVLINAMHGLLDSDLAFLDYLNRQREESAVNWVFQLAFTKSDTVPTNLLTQQLEIIQNDLVKRFPTFTPPIHQLSVKDPTSIMQLRRNLLS</sequence>
<organism evidence="6 7">
    <name type="scientific">Wallemia mellicola (strain ATCC MYA-4683 / CBS 633.66)</name>
    <name type="common">Wallemia sebi (CBS 633.66)</name>
    <dbReference type="NCBI Taxonomy" id="671144"/>
    <lineage>
        <taxon>Eukaryota</taxon>
        <taxon>Fungi</taxon>
        <taxon>Dikarya</taxon>
        <taxon>Basidiomycota</taxon>
        <taxon>Wallemiomycotina</taxon>
        <taxon>Wallemiomycetes</taxon>
        <taxon>Wallemiales</taxon>
        <taxon>Wallemiaceae</taxon>
        <taxon>Wallemia</taxon>
    </lineage>
</organism>
<dbReference type="KEGG" id="wse:WALSEDRAFT_42198"/>
<evidence type="ECO:0000313" key="6">
    <source>
        <dbReference type="EMBL" id="EIM24064.1"/>
    </source>
</evidence>
<feature type="domain" description="EngB-type G" evidence="5">
    <location>
        <begin position="27"/>
        <end position="201"/>
    </location>
</feature>
<evidence type="ECO:0000256" key="2">
    <source>
        <dbReference type="ARBA" id="ARBA00022741"/>
    </source>
</evidence>
<protein>
    <submittedName>
        <fullName evidence="6">p-loop containing nucleoside triphosphate hydrolase protein</fullName>
    </submittedName>
</protein>
<dbReference type="PANTHER" id="PTHR46498:SF1">
    <property type="entry name" value="GTP-BINDING PROTEIN 8"/>
    <property type="match status" value="1"/>
</dbReference>
<keyword evidence="3" id="KW-0460">Magnesium</keyword>
<dbReference type="eggNOG" id="KOG2486">
    <property type="taxonomic scope" value="Eukaryota"/>
</dbReference>
<dbReference type="RefSeq" id="XP_006955892.1">
    <property type="nucleotide sequence ID" value="XM_006955830.1"/>
</dbReference>
<dbReference type="PANTHER" id="PTHR46498">
    <property type="entry name" value="GTP-BINDING PROTEIN 8"/>
    <property type="match status" value="1"/>
</dbReference>
<dbReference type="GO" id="GO:0046872">
    <property type="term" value="F:metal ion binding"/>
    <property type="evidence" value="ECO:0007669"/>
    <property type="project" value="UniProtKB-KW"/>
</dbReference>
<evidence type="ECO:0000256" key="4">
    <source>
        <dbReference type="ARBA" id="ARBA00023134"/>
    </source>
</evidence>
<dbReference type="GO" id="GO:0005739">
    <property type="term" value="C:mitochondrion"/>
    <property type="evidence" value="ECO:0007669"/>
    <property type="project" value="TreeGrafter"/>
</dbReference>
<dbReference type="Gene3D" id="3.40.50.300">
    <property type="entry name" value="P-loop containing nucleotide triphosphate hydrolases"/>
    <property type="match status" value="1"/>
</dbReference>
<dbReference type="HOGENOM" id="CLU_033732_2_1_1"/>
<dbReference type="AlphaFoldDB" id="I4YJC2"/>
<dbReference type="Proteomes" id="UP000005242">
    <property type="component" value="Unassembled WGS sequence"/>
</dbReference>
<dbReference type="InterPro" id="IPR052279">
    <property type="entry name" value="EngB_GTPase"/>
</dbReference>
<dbReference type="Pfam" id="PF01926">
    <property type="entry name" value="MMR_HSR1"/>
    <property type="match status" value="1"/>
</dbReference>